<dbReference type="SUPFAM" id="SSF55166">
    <property type="entry name" value="Hedgehog/DD-peptidase"/>
    <property type="match status" value="1"/>
</dbReference>
<accession>D4XGW5</accession>
<comment type="caution">
    <text evidence="1">The sequence shown here is derived from an EMBL/GenBank/DDBJ whole genome shotgun (WGS) entry which is preliminary data.</text>
</comment>
<name>D4XGW5_9BURK</name>
<sequence>MGVFALSAGSKKELLNVHEALVSVVERAVQISVQEFAVHDGIRTLAEQQKMVQSGASQTMDSRHLTGHAVDLVPYINGKLRWEWPPIYLIADAMRMSVLIRLSRRTRRWTICVKAGFRQRPC</sequence>
<dbReference type="Gene3D" id="3.30.1380.10">
    <property type="match status" value="1"/>
</dbReference>
<evidence type="ECO:0000313" key="1">
    <source>
        <dbReference type="EMBL" id="EFF73919.1"/>
    </source>
</evidence>
<dbReference type="InterPro" id="IPR009045">
    <property type="entry name" value="Zn_M74/Hedgehog-like"/>
</dbReference>
<dbReference type="Proteomes" id="UP000004510">
    <property type="component" value="Unassembled WGS sequence"/>
</dbReference>
<evidence type="ECO:0000313" key="2">
    <source>
        <dbReference type="Proteomes" id="UP000004510"/>
    </source>
</evidence>
<organism evidence="1 2">
    <name type="scientific">Achromobacter piechaudii ATCC 43553</name>
    <dbReference type="NCBI Taxonomy" id="742159"/>
    <lineage>
        <taxon>Bacteria</taxon>
        <taxon>Pseudomonadati</taxon>
        <taxon>Pseudomonadota</taxon>
        <taxon>Betaproteobacteria</taxon>
        <taxon>Burkholderiales</taxon>
        <taxon>Alcaligenaceae</taxon>
        <taxon>Achromobacter</taxon>
    </lineage>
</organism>
<dbReference type="EMBL" id="ADMS01000108">
    <property type="protein sequence ID" value="EFF73919.1"/>
    <property type="molecule type" value="Genomic_DNA"/>
</dbReference>
<proteinExistence type="predicted"/>
<dbReference type="eggNOG" id="COG3108">
    <property type="taxonomic scope" value="Bacteria"/>
</dbReference>
<gene>
    <name evidence="1" type="ORF">HMPREF0004_4712</name>
</gene>
<dbReference type="HOGENOM" id="CLU_109248_3_2_4"/>
<reference evidence="2" key="1">
    <citation type="submission" date="2010-03" db="EMBL/GenBank/DDBJ databases">
        <title>Complete sequence of Mobiluncus curtisii ATCC 43063.</title>
        <authorList>
            <person name="Muzny D."/>
            <person name="Qin X."/>
            <person name="Deng J."/>
            <person name="Jiang H."/>
            <person name="Liu Y."/>
            <person name="Qu J."/>
            <person name="Song X.-Z."/>
            <person name="Zhang L."/>
            <person name="Thornton R."/>
            <person name="Coyle M."/>
            <person name="Francisco L."/>
            <person name="Jackson L."/>
            <person name="Javaid M."/>
            <person name="Korchina V."/>
            <person name="Kovar C."/>
            <person name="Mata R."/>
            <person name="Mathew T."/>
            <person name="Ngo R."/>
            <person name="Nguyen L."/>
            <person name="Nguyen N."/>
            <person name="Okwuonu G."/>
            <person name="Ongeri F."/>
            <person name="Pham C."/>
            <person name="Simmons D."/>
            <person name="Wilczek-Boney K."/>
            <person name="Hale W."/>
            <person name="Jakkamsetti A."/>
            <person name="Pham P."/>
            <person name="Ruth R."/>
            <person name="San Lucas F."/>
            <person name="Warren J."/>
            <person name="Zhang J."/>
            <person name="Zhao Z."/>
            <person name="Zhou C."/>
            <person name="Zhu D."/>
            <person name="Lee S."/>
            <person name="Bess C."/>
            <person name="Blankenburg K."/>
            <person name="Forbes L."/>
            <person name="Fu Q."/>
            <person name="Gubbala S."/>
            <person name="Hirani K."/>
            <person name="Jayaseelan J.C."/>
            <person name="Lara F."/>
            <person name="Munidasa M."/>
            <person name="Palculict T."/>
            <person name="Patil S."/>
            <person name="Pu L.-L."/>
            <person name="Saada N."/>
            <person name="Tang L."/>
            <person name="Weissenberger G."/>
            <person name="Zhu Y."/>
            <person name="Hemphill L."/>
            <person name="Shang Y."/>
            <person name="Youmans B."/>
            <person name="Ayvaz T."/>
            <person name="Ross M."/>
            <person name="Santibanez J."/>
            <person name="Aqrawi P."/>
            <person name="Gross S."/>
            <person name="Joshi V."/>
            <person name="Fowler G."/>
            <person name="Nazareth L."/>
            <person name="Reid J."/>
            <person name="Worley K."/>
            <person name="Petrosino J."/>
            <person name="Highlander S."/>
            <person name="Gibbs R."/>
            <person name="Gibbs R."/>
        </authorList>
    </citation>
    <scope>NUCLEOTIDE SEQUENCE [LARGE SCALE GENOMIC DNA]</scope>
    <source>
        <strain evidence="2">ATCC 43553</strain>
    </source>
</reference>
<dbReference type="AlphaFoldDB" id="D4XGW5"/>
<protein>
    <recommendedName>
        <fullName evidence="3">Peptidase M15C domain-containing protein</fullName>
    </recommendedName>
</protein>
<evidence type="ECO:0008006" key="3">
    <source>
        <dbReference type="Google" id="ProtNLM"/>
    </source>
</evidence>
<dbReference type="RefSeq" id="WP_006220848.1">
    <property type="nucleotide sequence ID" value="NZ_GG770409.1"/>
</dbReference>